<dbReference type="GO" id="GO:0009507">
    <property type="term" value="C:chloroplast"/>
    <property type="evidence" value="ECO:0007669"/>
    <property type="project" value="TreeGrafter"/>
</dbReference>
<dbReference type="InterPro" id="IPR019378">
    <property type="entry name" value="GDP-Fuc_O-FucTrfase"/>
</dbReference>
<keyword evidence="10" id="KW-0325">Glycoprotein</keyword>
<comment type="caution">
    <text evidence="14">The sequence shown here is derived from an EMBL/GenBank/DDBJ whole genome shotgun (WGS) entry which is preliminary data.</text>
</comment>
<evidence type="ECO:0000256" key="6">
    <source>
        <dbReference type="ARBA" id="ARBA00022692"/>
    </source>
</evidence>
<keyword evidence="11" id="KW-0294">Fucose metabolism</keyword>
<evidence type="ECO:0000256" key="8">
    <source>
        <dbReference type="ARBA" id="ARBA00022989"/>
    </source>
</evidence>
<dbReference type="GO" id="GO:0016757">
    <property type="term" value="F:glycosyltransferase activity"/>
    <property type="evidence" value="ECO:0007669"/>
    <property type="project" value="UniProtKB-KW"/>
</dbReference>
<evidence type="ECO:0000256" key="10">
    <source>
        <dbReference type="ARBA" id="ARBA00023180"/>
    </source>
</evidence>
<name>A0A6A4QPA8_LUPAL</name>
<protein>
    <recommendedName>
        <fullName evidence="13">O-fucosyltransferase family protein</fullName>
    </recommendedName>
</protein>
<sequence length="219" mass="25266">MLKVEEKEIVSEERKSQGLCPLTPEEAALVLRALGFGKETQIHIAAGEIYIGEHRLAQLRASFPRIVTFDVTRLQFLVKKETLLTRDDLQQFQNHSLQLAALDFMVSVASNTFIPTYDGNMAKLVEGHRRYYGFRKTILLDRRKLVELLDMHQNGTLAWNEFADAVRQFHENRIVRPSRRRVILDKPKEKDYFYANPHECLCEEINCPDLLGPPNSGEV</sequence>
<evidence type="ECO:0000313" key="15">
    <source>
        <dbReference type="Proteomes" id="UP000447434"/>
    </source>
</evidence>
<evidence type="ECO:0000256" key="12">
    <source>
        <dbReference type="ARBA" id="ARBA00023277"/>
    </source>
</evidence>
<dbReference type="PANTHER" id="PTHR31741:SF82">
    <property type="entry name" value="O-FUCOSYLTRANSFERASE FAMILY PROTEIN"/>
    <property type="match status" value="1"/>
</dbReference>
<gene>
    <name evidence="14" type="ORF">Lalb_Chr04g0255901</name>
</gene>
<keyword evidence="7" id="KW-0735">Signal-anchor</keyword>
<keyword evidence="8" id="KW-1133">Transmembrane helix</keyword>
<keyword evidence="9" id="KW-0472">Membrane</keyword>
<keyword evidence="5 14" id="KW-0808">Transferase</keyword>
<keyword evidence="12" id="KW-0119">Carbohydrate metabolism</keyword>
<evidence type="ECO:0000313" key="14">
    <source>
        <dbReference type="EMBL" id="KAE9615499.1"/>
    </source>
</evidence>
<evidence type="ECO:0000256" key="7">
    <source>
        <dbReference type="ARBA" id="ARBA00022968"/>
    </source>
</evidence>
<proteinExistence type="inferred from homology"/>
<evidence type="ECO:0000256" key="9">
    <source>
        <dbReference type="ARBA" id="ARBA00023136"/>
    </source>
</evidence>
<evidence type="ECO:0000256" key="11">
    <source>
        <dbReference type="ARBA" id="ARBA00023253"/>
    </source>
</evidence>
<evidence type="ECO:0000256" key="5">
    <source>
        <dbReference type="ARBA" id="ARBA00022679"/>
    </source>
</evidence>
<comment type="pathway">
    <text evidence="2">Glycan metabolism.</text>
</comment>
<evidence type="ECO:0000256" key="4">
    <source>
        <dbReference type="ARBA" id="ARBA00022676"/>
    </source>
</evidence>
<keyword evidence="4 14" id="KW-0328">Glycosyltransferase</keyword>
<evidence type="ECO:0000256" key="1">
    <source>
        <dbReference type="ARBA" id="ARBA00004606"/>
    </source>
</evidence>
<evidence type="ECO:0000256" key="3">
    <source>
        <dbReference type="ARBA" id="ARBA00007737"/>
    </source>
</evidence>
<dbReference type="Pfam" id="PF10250">
    <property type="entry name" value="O-FucT"/>
    <property type="match status" value="1"/>
</dbReference>
<evidence type="ECO:0000256" key="13">
    <source>
        <dbReference type="ARBA" id="ARBA00030350"/>
    </source>
</evidence>
<dbReference type="GO" id="GO:0006004">
    <property type="term" value="P:fucose metabolic process"/>
    <property type="evidence" value="ECO:0007669"/>
    <property type="project" value="UniProtKB-KW"/>
</dbReference>
<comment type="subcellular location">
    <subcellularLocation>
        <location evidence="1">Membrane</location>
        <topology evidence="1">Single-pass type II membrane protein</topology>
    </subcellularLocation>
</comment>
<dbReference type="PANTHER" id="PTHR31741">
    <property type="entry name" value="OS02G0726500 PROTEIN-RELATED"/>
    <property type="match status" value="1"/>
</dbReference>
<dbReference type="EMBL" id="WOCE01000004">
    <property type="protein sequence ID" value="KAE9615499.1"/>
    <property type="molecule type" value="Genomic_DNA"/>
</dbReference>
<dbReference type="OrthoDB" id="1690202at2759"/>
<comment type="similarity">
    <text evidence="3">Belongs to the glycosyltransferase GT106 family.</text>
</comment>
<evidence type="ECO:0000256" key="2">
    <source>
        <dbReference type="ARBA" id="ARBA00004881"/>
    </source>
</evidence>
<dbReference type="GO" id="GO:0016020">
    <property type="term" value="C:membrane"/>
    <property type="evidence" value="ECO:0007669"/>
    <property type="project" value="UniProtKB-SubCell"/>
</dbReference>
<accession>A0A6A4QPA8</accession>
<dbReference type="Proteomes" id="UP000447434">
    <property type="component" value="Chromosome 4"/>
</dbReference>
<reference evidence="15" key="1">
    <citation type="journal article" date="2020" name="Nat. Commun.">
        <title>Genome sequence of the cluster root forming white lupin.</title>
        <authorList>
            <person name="Hufnagel B."/>
            <person name="Marques A."/>
            <person name="Soriano A."/>
            <person name="Marques L."/>
            <person name="Divol F."/>
            <person name="Doumas P."/>
            <person name="Sallet E."/>
            <person name="Mancinotti D."/>
            <person name="Carrere S."/>
            <person name="Marande W."/>
            <person name="Arribat S."/>
            <person name="Keller J."/>
            <person name="Huneau C."/>
            <person name="Blein T."/>
            <person name="Aime D."/>
            <person name="Laguerre M."/>
            <person name="Taylor J."/>
            <person name="Schubert V."/>
            <person name="Nelson M."/>
            <person name="Geu-Flores F."/>
            <person name="Crespi M."/>
            <person name="Gallardo-Guerrero K."/>
            <person name="Delaux P.-M."/>
            <person name="Salse J."/>
            <person name="Berges H."/>
            <person name="Guyot R."/>
            <person name="Gouzy J."/>
            <person name="Peret B."/>
        </authorList>
    </citation>
    <scope>NUCLEOTIDE SEQUENCE [LARGE SCALE GENOMIC DNA]</scope>
    <source>
        <strain evidence="15">cv. Amiga</strain>
    </source>
</reference>
<organism evidence="14 15">
    <name type="scientific">Lupinus albus</name>
    <name type="common">White lupine</name>
    <name type="synonym">Lupinus termis</name>
    <dbReference type="NCBI Taxonomy" id="3870"/>
    <lineage>
        <taxon>Eukaryota</taxon>
        <taxon>Viridiplantae</taxon>
        <taxon>Streptophyta</taxon>
        <taxon>Embryophyta</taxon>
        <taxon>Tracheophyta</taxon>
        <taxon>Spermatophyta</taxon>
        <taxon>Magnoliopsida</taxon>
        <taxon>eudicotyledons</taxon>
        <taxon>Gunneridae</taxon>
        <taxon>Pentapetalae</taxon>
        <taxon>rosids</taxon>
        <taxon>fabids</taxon>
        <taxon>Fabales</taxon>
        <taxon>Fabaceae</taxon>
        <taxon>Papilionoideae</taxon>
        <taxon>50 kb inversion clade</taxon>
        <taxon>genistoids sensu lato</taxon>
        <taxon>core genistoids</taxon>
        <taxon>Genisteae</taxon>
        <taxon>Lupinus</taxon>
    </lineage>
</organism>
<keyword evidence="6" id="KW-0812">Transmembrane</keyword>
<dbReference type="AlphaFoldDB" id="A0A6A4QPA8"/>
<keyword evidence="15" id="KW-1185">Reference proteome</keyword>